<evidence type="ECO:0000256" key="20">
    <source>
        <dbReference type="SAM" id="Phobius"/>
    </source>
</evidence>
<feature type="transmembrane region" description="Helical" evidence="20">
    <location>
        <begin position="6"/>
        <end position="25"/>
    </location>
</feature>
<dbReference type="GO" id="GO:0016020">
    <property type="term" value="C:membrane"/>
    <property type="evidence" value="ECO:0007669"/>
    <property type="project" value="UniProtKB-SubCell"/>
</dbReference>
<dbReference type="UniPathway" id="UPA00802"/>
<dbReference type="PROSITE" id="PS01045">
    <property type="entry name" value="SQUALEN_PHYTOEN_SYN_2"/>
    <property type="match status" value="1"/>
</dbReference>
<dbReference type="GO" id="GO:0004311">
    <property type="term" value="F:geranylgeranyl diphosphate synthase activity"/>
    <property type="evidence" value="ECO:0007669"/>
    <property type="project" value="InterPro"/>
</dbReference>
<evidence type="ECO:0000256" key="7">
    <source>
        <dbReference type="ARBA" id="ARBA00012242"/>
    </source>
</evidence>
<comment type="pathway">
    <text evidence="4">Carotenoid biosynthesis; phytoene biosynthesis; all-trans-phytoene from geranylgeranyl diphosphate: step 1/1.</text>
</comment>
<dbReference type="OrthoDB" id="6600518at2759"/>
<keyword evidence="22" id="KW-1185">Reference proteome</keyword>
<keyword evidence="10" id="KW-0808">Transferase</keyword>
<dbReference type="UniPathway" id="UPA00799">
    <property type="reaction ID" value="UER00773"/>
</dbReference>
<gene>
    <name evidence="21" type="ORF">BP01DRAFT_416827</name>
</gene>
<feature type="compositionally biased region" description="Low complexity" evidence="19">
    <location>
        <begin position="368"/>
        <end position="377"/>
    </location>
</feature>
<dbReference type="InterPro" id="IPR017825">
    <property type="entry name" value="Lycopene_cyclase_dom"/>
</dbReference>
<evidence type="ECO:0000256" key="18">
    <source>
        <dbReference type="ARBA" id="ARBA00029335"/>
    </source>
</evidence>
<comment type="subcellular location">
    <subcellularLocation>
        <location evidence="2">Membrane</location>
        <topology evidence="2">Multi-pass membrane protein</topology>
    </subcellularLocation>
</comment>
<protein>
    <recommendedName>
        <fullName evidence="9">Bifunctional lycopene cyclase/phytoene synthase</fullName>
        <ecNumber evidence="8">2.5.1.32</ecNumber>
        <ecNumber evidence="7">5.5.1.19</ecNumber>
    </recommendedName>
</protein>
<comment type="similarity">
    <text evidence="6">In the C-terminal section; belongs to the phytoene/squalene synthase family.</text>
</comment>
<dbReference type="Pfam" id="PF00494">
    <property type="entry name" value="SQS_PSY"/>
    <property type="match status" value="1"/>
</dbReference>
<dbReference type="STRING" id="1450539.A0A318ZCM3"/>
<comment type="similarity">
    <text evidence="5">In the N-terminal section; belongs to the lycopene beta-cyclase family.</text>
</comment>
<evidence type="ECO:0000256" key="2">
    <source>
        <dbReference type="ARBA" id="ARBA00004141"/>
    </source>
</evidence>
<evidence type="ECO:0000256" key="3">
    <source>
        <dbReference type="ARBA" id="ARBA00005089"/>
    </source>
</evidence>
<evidence type="ECO:0000256" key="19">
    <source>
        <dbReference type="SAM" id="MobiDB-lite"/>
    </source>
</evidence>
<evidence type="ECO:0000313" key="22">
    <source>
        <dbReference type="Proteomes" id="UP000248349"/>
    </source>
</evidence>
<evidence type="ECO:0000313" key="21">
    <source>
        <dbReference type="EMBL" id="PYH44064.1"/>
    </source>
</evidence>
<feature type="transmembrane region" description="Helical" evidence="20">
    <location>
        <begin position="80"/>
        <end position="97"/>
    </location>
</feature>
<dbReference type="SFLD" id="SFLDG01212">
    <property type="entry name" value="Phytoene_synthase_like"/>
    <property type="match status" value="1"/>
</dbReference>
<comment type="catalytic activity">
    <reaction evidence="1">
        <text>2 (2E,6E,10E)-geranylgeranyl diphosphate = 15-cis-phytoene + 2 diphosphate</text>
        <dbReference type="Rhea" id="RHEA:34475"/>
        <dbReference type="ChEBI" id="CHEBI:27787"/>
        <dbReference type="ChEBI" id="CHEBI:33019"/>
        <dbReference type="ChEBI" id="CHEBI:58756"/>
        <dbReference type="EC" id="2.5.1.32"/>
    </reaction>
</comment>
<dbReference type="AlphaFoldDB" id="A0A318ZCM3"/>
<name>A0A318ZCM3_9EURO</name>
<feature type="transmembrane region" description="Helical" evidence="20">
    <location>
        <begin position="224"/>
        <end position="243"/>
    </location>
</feature>
<dbReference type="EMBL" id="KZ821239">
    <property type="protein sequence ID" value="PYH44064.1"/>
    <property type="molecule type" value="Genomic_DNA"/>
</dbReference>
<accession>A0A318ZCM3</accession>
<feature type="transmembrane region" description="Helical" evidence="20">
    <location>
        <begin position="118"/>
        <end position="137"/>
    </location>
</feature>
<dbReference type="SUPFAM" id="SSF48576">
    <property type="entry name" value="Terpenoid synthases"/>
    <property type="match status" value="1"/>
</dbReference>
<feature type="transmembrane region" description="Helical" evidence="20">
    <location>
        <begin position="168"/>
        <end position="186"/>
    </location>
</feature>
<dbReference type="NCBIfam" id="TIGR03462">
    <property type="entry name" value="CarR_dom_SF"/>
    <property type="match status" value="2"/>
</dbReference>
<keyword evidence="12" id="KW-0125">Carotenoid biosynthesis</keyword>
<feature type="transmembrane region" description="Helical" evidence="20">
    <location>
        <begin position="143"/>
        <end position="161"/>
    </location>
</feature>
<sequence length="600" mass="66874">MGFQYLLFHGTYTVPVATVLTVFYYPFFTARDIGKIVLINILAVTCTIPWDSYLIRHHIWSYPADATLNCTLFAIPAEEVAFFVLQTYITALLYCICSKPLVQPMYLRSDSPRWTRDLGGGLISAMFVVGLACFVTGGRSTYLGLILIWALPVVLLQWMLVAPFIISVPWTATALPIALPTVYLWIADRNAMAAGVWSIEAATQLNCHLLGLEIDILTSNREMLFFLLINVMIVFGLVGFDYACAMAEYNNICTGGGPRPSPQDAFKDTLRTVTHPPRIEERVVTDLQQAVARLHAKSQSMFLGSALFQGPLRVDLIYLYSFCRVIDDLIDEAHDANEARYWIEECRRCLDARTSEKAGPHAVDASERSNSSSSCSDSSRKKVLLHGAVDALPLARLRVRPLYDLLTGFEMDLAFTTSPADKPPVFPITTEHELDHYATCVASTVAELVLDLVHHYHHDPQTYDRTAMAHAGREMGKALQCVNIARDIHRDATIGRVYIPTEWLVEAGLTPRDILEVPSSPAAYAMQAKLLAKAEGLYAGVRAAIEDLPGAVRGPVRTTVESYMEIARYLREKRGESLEGPQKLRLSLGRRVRVAWRAML</sequence>
<dbReference type="Proteomes" id="UP000248349">
    <property type="component" value="Unassembled WGS sequence"/>
</dbReference>
<dbReference type="InterPro" id="IPR044843">
    <property type="entry name" value="Trans_IPPS_bact-type"/>
</dbReference>
<organism evidence="21 22">
    <name type="scientific">Aspergillus saccharolyticus JOP 1030-1</name>
    <dbReference type="NCBI Taxonomy" id="1450539"/>
    <lineage>
        <taxon>Eukaryota</taxon>
        <taxon>Fungi</taxon>
        <taxon>Dikarya</taxon>
        <taxon>Ascomycota</taxon>
        <taxon>Pezizomycotina</taxon>
        <taxon>Eurotiomycetes</taxon>
        <taxon>Eurotiomycetidae</taxon>
        <taxon>Eurotiales</taxon>
        <taxon>Aspergillaceae</taxon>
        <taxon>Aspergillus</taxon>
        <taxon>Aspergillus subgen. Circumdati</taxon>
    </lineage>
</organism>
<evidence type="ECO:0000256" key="15">
    <source>
        <dbReference type="ARBA" id="ARBA00023235"/>
    </source>
</evidence>
<keyword evidence="11 20" id="KW-0812">Transmembrane</keyword>
<evidence type="ECO:0000256" key="16">
    <source>
        <dbReference type="ARBA" id="ARBA00023268"/>
    </source>
</evidence>
<feature type="region of interest" description="Disordered" evidence="19">
    <location>
        <begin position="357"/>
        <end position="378"/>
    </location>
</feature>
<comment type="catalytic activity">
    <reaction evidence="17">
        <text>gamma-carotene = all-trans-beta-carotene</text>
        <dbReference type="Rhea" id="RHEA:32239"/>
        <dbReference type="ChEBI" id="CHEBI:17579"/>
        <dbReference type="ChEBI" id="CHEBI:27740"/>
        <dbReference type="EC" id="5.5.1.19"/>
    </reaction>
</comment>
<dbReference type="Gene3D" id="1.10.600.10">
    <property type="entry name" value="Farnesyl Diphosphate Synthase"/>
    <property type="match status" value="1"/>
</dbReference>
<evidence type="ECO:0000256" key="4">
    <source>
        <dbReference type="ARBA" id="ARBA00005172"/>
    </source>
</evidence>
<evidence type="ECO:0000256" key="17">
    <source>
        <dbReference type="ARBA" id="ARBA00029313"/>
    </source>
</evidence>
<evidence type="ECO:0000256" key="13">
    <source>
        <dbReference type="ARBA" id="ARBA00022989"/>
    </source>
</evidence>
<evidence type="ECO:0000256" key="14">
    <source>
        <dbReference type="ARBA" id="ARBA00023136"/>
    </source>
</evidence>
<dbReference type="GO" id="GO:0045436">
    <property type="term" value="F:lycopene beta cyclase activity"/>
    <property type="evidence" value="ECO:0007669"/>
    <property type="project" value="UniProtKB-ARBA"/>
</dbReference>
<evidence type="ECO:0000256" key="12">
    <source>
        <dbReference type="ARBA" id="ARBA00022746"/>
    </source>
</evidence>
<dbReference type="InterPro" id="IPR019845">
    <property type="entry name" value="Squalene/phytoene_synthase_CS"/>
</dbReference>
<keyword evidence="16" id="KW-0511">Multifunctional enzyme</keyword>
<dbReference type="RefSeq" id="XP_025430046.1">
    <property type="nucleotide sequence ID" value="XM_025579222.1"/>
</dbReference>
<comment type="pathway">
    <text evidence="3">Carotenoid biosynthesis; beta-carotene biosynthesis.</text>
</comment>
<evidence type="ECO:0000256" key="9">
    <source>
        <dbReference type="ARBA" id="ARBA00018909"/>
    </source>
</evidence>
<proteinExistence type="inferred from homology"/>
<dbReference type="EC" id="2.5.1.32" evidence="8"/>
<dbReference type="InterPro" id="IPR008949">
    <property type="entry name" value="Isoprenoid_synthase_dom_sf"/>
</dbReference>
<dbReference type="GO" id="GO:0016117">
    <property type="term" value="P:carotenoid biosynthetic process"/>
    <property type="evidence" value="ECO:0007669"/>
    <property type="project" value="UniProtKB-KW"/>
</dbReference>
<dbReference type="SFLD" id="SFLDS00005">
    <property type="entry name" value="Isoprenoid_Synthase_Type_I"/>
    <property type="match status" value="1"/>
</dbReference>
<dbReference type="EC" id="5.5.1.19" evidence="7"/>
<dbReference type="GeneID" id="37080451"/>
<dbReference type="PANTHER" id="PTHR31480">
    <property type="entry name" value="BIFUNCTIONAL LYCOPENE CYCLASE/PHYTOENE SYNTHASE"/>
    <property type="match status" value="1"/>
</dbReference>
<reference evidence="21 22" key="1">
    <citation type="submission" date="2016-12" db="EMBL/GenBank/DDBJ databases">
        <title>The genomes of Aspergillus section Nigri reveals drivers in fungal speciation.</title>
        <authorList>
            <consortium name="DOE Joint Genome Institute"/>
            <person name="Vesth T.C."/>
            <person name="Nybo J."/>
            <person name="Theobald S."/>
            <person name="Brandl J."/>
            <person name="Frisvad J.C."/>
            <person name="Nielsen K.F."/>
            <person name="Lyhne E.K."/>
            <person name="Kogle M.E."/>
            <person name="Kuo A."/>
            <person name="Riley R."/>
            <person name="Clum A."/>
            <person name="Nolan M."/>
            <person name="Lipzen A."/>
            <person name="Salamov A."/>
            <person name="Henrissat B."/>
            <person name="Wiebenga A."/>
            <person name="De Vries R.P."/>
            <person name="Grigoriev I.V."/>
            <person name="Mortensen U.H."/>
            <person name="Andersen M.R."/>
            <person name="Baker S.E."/>
        </authorList>
    </citation>
    <scope>NUCLEOTIDE SEQUENCE [LARGE SCALE GENOMIC DNA]</scope>
    <source>
        <strain evidence="21 22">JOP 1030-1</strain>
    </source>
</reference>
<dbReference type="InterPro" id="IPR002060">
    <property type="entry name" value="Squ/phyt_synthse"/>
</dbReference>
<feature type="compositionally biased region" description="Basic and acidic residues" evidence="19">
    <location>
        <begin position="357"/>
        <end position="367"/>
    </location>
</feature>
<keyword evidence="13 20" id="KW-1133">Transmembrane helix</keyword>
<dbReference type="SFLD" id="SFLDG01018">
    <property type="entry name" value="Squalene/Phytoene_Synthase_Lik"/>
    <property type="match status" value="1"/>
</dbReference>
<evidence type="ECO:0000256" key="11">
    <source>
        <dbReference type="ARBA" id="ARBA00022692"/>
    </source>
</evidence>
<evidence type="ECO:0000256" key="8">
    <source>
        <dbReference type="ARBA" id="ARBA00012396"/>
    </source>
</evidence>
<keyword evidence="14 20" id="KW-0472">Membrane</keyword>
<evidence type="ECO:0000256" key="1">
    <source>
        <dbReference type="ARBA" id="ARBA00001805"/>
    </source>
</evidence>
<dbReference type="GO" id="GO:0016872">
    <property type="term" value="F:intramolecular lyase activity"/>
    <property type="evidence" value="ECO:0007669"/>
    <property type="project" value="InterPro"/>
</dbReference>
<evidence type="ECO:0000256" key="5">
    <source>
        <dbReference type="ARBA" id="ARBA00008247"/>
    </source>
</evidence>
<evidence type="ECO:0000256" key="10">
    <source>
        <dbReference type="ARBA" id="ARBA00022679"/>
    </source>
</evidence>
<keyword evidence="15" id="KW-0413">Isomerase</keyword>
<comment type="catalytic activity">
    <reaction evidence="18">
        <text>all-trans-lycopene = gamma-carotene</text>
        <dbReference type="Rhea" id="RHEA:32219"/>
        <dbReference type="ChEBI" id="CHEBI:15948"/>
        <dbReference type="ChEBI" id="CHEBI:27740"/>
        <dbReference type="EC" id="5.5.1.19"/>
    </reaction>
</comment>
<evidence type="ECO:0000256" key="6">
    <source>
        <dbReference type="ARBA" id="ARBA00008406"/>
    </source>
</evidence>